<dbReference type="EMBL" id="BMMZ01000002">
    <property type="protein sequence ID" value="GGL52118.1"/>
    <property type="molecule type" value="Genomic_DNA"/>
</dbReference>
<reference evidence="2" key="2">
    <citation type="submission" date="2020-09" db="EMBL/GenBank/DDBJ databases">
        <authorList>
            <person name="Sun Q."/>
            <person name="Zhou Y."/>
        </authorList>
    </citation>
    <scope>NUCLEOTIDE SEQUENCE</scope>
    <source>
        <strain evidence="2">CGMCC 4.7306</strain>
    </source>
</reference>
<gene>
    <name evidence="2" type="ORF">GCM10011575_07940</name>
</gene>
<dbReference type="GO" id="GO:0015297">
    <property type="term" value="F:antiporter activity"/>
    <property type="evidence" value="ECO:0007669"/>
    <property type="project" value="InterPro"/>
</dbReference>
<dbReference type="GO" id="GO:0098662">
    <property type="term" value="P:inorganic cation transmembrane transport"/>
    <property type="evidence" value="ECO:0007669"/>
    <property type="project" value="InterPro"/>
</dbReference>
<keyword evidence="3" id="KW-1185">Reference proteome</keyword>
<keyword evidence="1" id="KW-0812">Transmembrane</keyword>
<comment type="caution">
    <text evidence="2">The sequence shown here is derived from an EMBL/GenBank/DDBJ whole genome shotgun (WGS) entry which is preliminary data.</text>
</comment>
<name>A0A917W1P2_9ACTN</name>
<dbReference type="InterPro" id="IPR005133">
    <property type="entry name" value="PhaG_MnhG_YufB"/>
</dbReference>
<proteinExistence type="predicted"/>
<organism evidence="2 3">
    <name type="scientific">Microlunatus endophyticus</name>
    <dbReference type="NCBI Taxonomy" id="1716077"/>
    <lineage>
        <taxon>Bacteria</taxon>
        <taxon>Bacillati</taxon>
        <taxon>Actinomycetota</taxon>
        <taxon>Actinomycetes</taxon>
        <taxon>Propionibacteriales</taxon>
        <taxon>Propionibacteriaceae</taxon>
        <taxon>Microlunatus</taxon>
    </lineage>
</organism>
<evidence type="ECO:0000313" key="3">
    <source>
        <dbReference type="Proteomes" id="UP000613840"/>
    </source>
</evidence>
<evidence type="ECO:0000313" key="2">
    <source>
        <dbReference type="EMBL" id="GGL52118.1"/>
    </source>
</evidence>
<dbReference type="AlphaFoldDB" id="A0A917W1P2"/>
<dbReference type="RefSeq" id="WP_188893902.1">
    <property type="nucleotide sequence ID" value="NZ_BMMZ01000002.1"/>
</dbReference>
<evidence type="ECO:0000256" key="1">
    <source>
        <dbReference type="SAM" id="Phobius"/>
    </source>
</evidence>
<feature type="transmembrane region" description="Helical" evidence="1">
    <location>
        <begin position="72"/>
        <end position="100"/>
    </location>
</feature>
<sequence>MTGLLTGLALGALRAGMVDVLVILALLVITIAAVGLVLAHDPVTRLHFLAPASTLALPCFGAAAVIEQGLGLGSAAIVLTVVAGALSSPVLTTSIARLVAAEDADRPASRSVR</sequence>
<dbReference type="Pfam" id="PF03334">
    <property type="entry name" value="PhaG_MnhG_YufB"/>
    <property type="match status" value="1"/>
</dbReference>
<dbReference type="Proteomes" id="UP000613840">
    <property type="component" value="Unassembled WGS sequence"/>
</dbReference>
<feature type="transmembrane region" description="Helical" evidence="1">
    <location>
        <begin position="20"/>
        <end position="39"/>
    </location>
</feature>
<keyword evidence="1" id="KW-0472">Membrane</keyword>
<feature type="transmembrane region" description="Helical" evidence="1">
    <location>
        <begin position="46"/>
        <end position="66"/>
    </location>
</feature>
<protein>
    <submittedName>
        <fullName evidence="2">Uncharacterized protein</fullName>
    </submittedName>
</protein>
<accession>A0A917W1P2</accession>
<keyword evidence="1" id="KW-1133">Transmembrane helix</keyword>
<reference evidence="2" key="1">
    <citation type="journal article" date="2014" name="Int. J. Syst. Evol. Microbiol.">
        <title>Complete genome sequence of Corynebacterium casei LMG S-19264T (=DSM 44701T), isolated from a smear-ripened cheese.</title>
        <authorList>
            <consortium name="US DOE Joint Genome Institute (JGI-PGF)"/>
            <person name="Walter F."/>
            <person name="Albersmeier A."/>
            <person name="Kalinowski J."/>
            <person name="Ruckert C."/>
        </authorList>
    </citation>
    <scope>NUCLEOTIDE SEQUENCE</scope>
    <source>
        <strain evidence="2">CGMCC 4.7306</strain>
    </source>
</reference>